<protein>
    <submittedName>
        <fullName evidence="7">RiPP maturation radical SAM protein 1</fullName>
    </submittedName>
</protein>
<dbReference type="SFLD" id="SFLDF00324">
    <property type="entry name" value="bacteriocin_maturation"/>
    <property type="match status" value="1"/>
</dbReference>
<dbReference type="InterPro" id="IPR058240">
    <property type="entry name" value="rSAM_sf"/>
</dbReference>
<dbReference type="RefSeq" id="WP_187243065.1">
    <property type="nucleotide sequence ID" value="NZ_BAAAOK010000028.1"/>
</dbReference>
<comment type="cofactor">
    <cofactor evidence="1">
        <name>[4Fe-4S] cluster</name>
        <dbReference type="ChEBI" id="CHEBI:49883"/>
    </cofactor>
</comment>
<dbReference type="SMART" id="SM00729">
    <property type="entry name" value="Elp3"/>
    <property type="match status" value="1"/>
</dbReference>
<dbReference type="Proteomes" id="UP000805614">
    <property type="component" value="Unassembled WGS sequence"/>
</dbReference>
<dbReference type="InterPro" id="IPR007197">
    <property type="entry name" value="rSAM"/>
</dbReference>
<evidence type="ECO:0000256" key="5">
    <source>
        <dbReference type="ARBA" id="ARBA00023014"/>
    </source>
</evidence>
<dbReference type="Gene3D" id="3.40.50.280">
    <property type="entry name" value="Cobalamin-binding domain"/>
    <property type="match status" value="1"/>
</dbReference>
<dbReference type="EMBL" id="JABVEC010000006">
    <property type="protein sequence ID" value="MBC6466063.1"/>
    <property type="molecule type" value="Genomic_DNA"/>
</dbReference>
<organism evidence="7 8">
    <name type="scientific">Actinomadura alba</name>
    <dbReference type="NCBI Taxonomy" id="406431"/>
    <lineage>
        <taxon>Bacteria</taxon>
        <taxon>Bacillati</taxon>
        <taxon>Actinomycetota</taxon>
        <taxon>Actinomycetes</taxon>
        <taxon>Streptosporangiales</taxon>
        <taxon>Thermomonosporaceae</taxon>
        <taxon>Actinomadura</taxon>
    </lineage>
</organism>
<dbReference type="Pfam" id="PF04055">
    <property type="entry name" value="Radical_SAM"/>
    <property type="match status" value="1"/>
</dbReference>
<dbReference type="CDD" id="cd02068">
    <property type="entry name" value="radical_SAM_B12_BD"/>
    <property type="match status" value="1"/>
</dbReference>
<keyword evidence="3" id="KW-0479">Metal-binding</keyword>
<gene>
    <name evidence="7" type="ORF">HKK74_11205</name>
</gene>
<dbReference type="InterPro" id="IPR051198">
    <property type="entry name" value="BchE-like"/>
</dbReference>
<evidence type="ECO:0000256" key="2">
    <source>
        <dbReference type="ARBA" id="ARBA00022691"/>
    </source>
</evidence>
<dbReference type="SFLD" id="SFLDG01082">
    <property type="entry name" value="B12-binding_domain_containing"/>
    <property type="match status" value="1"/>
</dbReference>
<dbReference type="InterPro" id="IPR006158">
    <property type="entry name" value="Cobalamin-bd"/>
</dbReference>
<evidence type="ECO:0000313" key="7">
    <source>
        <dbReference type="EMBL" id="MBC6466063.1"/>
    </source>
</evidence>
<name>A0ABR7LNU7_9ACTN</name>
<dbReference type="CDD" id="cd01335">
    <property type="entry name" value="Radical_SAM"/>
    <property type="match status" value="1"/>
</dbReference>
<keyword evidence="8" id="KW-1185">Reference proteome</keyword>
<dbReference type="PROSITE" id="PS51332">
    <property type="entry name" value="B12_BINDING"/>
    <property type="match status" value="1"/>
</dbReference>
<dbReference type="InterPro" id="IPR023984">
    <property type="entry name" value="rSAM_ocin_1"/>
</dbReference>
<reference evidence="7 8" key="1">
    <citation type="submission" date="2020-06" db="EMBL/GenBank/DDBJ databases">
        <title>Actinomadura xiongansis sp. nov., isolated from soil of Baiyangdian.</title>
        <authorList>
            <person name="Zhang X."/>
        </authorList>
    </citation>
    <scope>NUCLEOTIDE SEQUENCE [LARGE SCALE GENOMIC DNA]</scope>
    <source>
        <strain evidence="7 8">HBUM206468</strain>
    </source>
</reference>
<comment type="caution">
    <text evidence="7">The sequence shown here is derived from an EMBL/GenBank/DDBJ whole genome shotgun (WGS) entry which is preliminary data.</text>
</comment>
<dbReference type="SUPFAM" id="SSF102114">
    <property type="entry name" value="Radical SAM enzymes"/>
    <property type="match status" value="1"/>
</dbReference>
<keyword evidence="5" id="KW-0411">Iron-sulfur</keyword>
<sequence length="654" mass="73225">MRICLVSMPWQSVKLPSLPIALLRARLAESRPGDTVTEYHGYLRWAEFLLESSNGELTPAHYMSVADDGVFHGLGDWVFSGVLYGDPHWRTGVLEEYARGYGVDIGVVRRARSHAEEFVERAVEEILATEPDVVGFTSTFMQNVPSLAAARRLKERAPHIIVVMGGGNCDGPMGQVLHRNHPFLDYVVRGEGELAFPELLGCVEAGVRPVDVPGVCWWRGDEPVANPQSRRAVPPELIPRPDFDGWQRALDASGMADHFEPELVLEGARGCWWGEKHQCTFCGLNGSSIQFRSRPAERMWSDIRHLVTRHRILDLIMVDNIIDMAYFRDLLPRLARADWDLRIHYEVKANLQPEQVELLAAAGVTDVQPGIESLSRRVLGLMDKGTTGAINLRLLRECEDRGITVSWNYLYGFPGENAADYEAVIDQIPALVHLQPPGSVSRLLLERFSPYFDRPELGFRARRPAEMYEHVYDLPERELHDLVYFFDSPPLGIGTDTARRLHEAVERWQRDYPRSRLIVRDGSGDTLVVEDARAGRPQREHVLTGWRAAAYRALERGRGPESLVKALAAAGHEQTLADVEDWLAEQVASGLVFVDDGVHVALATRAAPRKAAGRPAENLKVNPHVMLPLTLPWDRFENEPALAPPVPSVPTVQA</sequence>
<dbReference type="PANTHER" id="PTHR43409">
    <property type="entry name" value="ANAEROBIC MAGNESIUM-PROTOPORPHYRIN IX MONOMETHYL ESTER CYCLASE-RELATED"/>
    <property type="match status" value="1"/>
</dbReference>
<accession>A0ABR7LNU7</accession>
<feature type="domain" description="B12-binding" evidence="6">
    <location>
        <begin position="59"/>
        <end position="210"/>
    </location>
</feature>
<evidence type="ECO:0000256" key="1">
    <source>
        <dbReference type="ARBA" id="ARBA00001966"/>
    </source>
</evidence>
<evidence type="ECO:0000256" key="3">
    <source>
        <dbReference type="ARBA" id="ARBA00022723"/>
    </source>
</evidence>
<dbReference type="NCBIfam" id="TIGR03975">
    <property type="entry name" value="rSAM_ocin_1"/>
    <property type="match status" value="1"/>
</dbReference>
<dbReference type="Gene3D" id="3.80.30.20">
    <property type="entry name" value="tm_1862 like domain"/>
    <property type="match status" value="1"/>
</dbReference>
<keyword evidence="4" id="KW-0408">Iron</keyword>
<evidence type="ECO:0000259" key="6">
    <source>
        <dbReference type="PROSITE" id="PS51332"/>
    </source>
</evidence>
<evidence type="ECO:0000313" key="8">
    <source>
        <dbReference type="Proteomes" id="UP000805614"/>
    </source>
</evidence>
<dbReference type="InterPro" id="IPR006638">
    <property type="entry name" value="Elp3/MiaA/NifB-like_rSAM"/>
</dbReference>
<keyword evidence="2" id="KW-0949">S-adenosyl-L-methionine</keyword>
<dbReference type="SFLD" id="SFLDS00029">
    <property type="entry name" value="Radical_SAM"/>
    <property type="match status" value="1"/>
</dbReference>
<dbReference type="Pfam" id="PF02310">
    <property type="entry name" value="B12-binding"/>
    <property type="match status" value="1"/>
</dbReference>
<dbReference type="PANTHER" id="PTHR43409:SF7">
    <property type="entry name" value="BLL1977 PROTEIN"/>
    <property type="match status" value="1"/>
</dbReference>
<evidence type="ECO:0000256" key="4">
    <source>
        <dbReference type="ARBA" id="ARBA00023004"/>
    </source>
</evidence>
<proteinExistence type="predicted"/>
<dbReference type="InterPro" id="IPR023404">
    <property type="entry name" value="rSAM_horseshoe"/>
</dbReference>